<feature type="transmembrane region" description="Helical" evidence="1">
    <location>
        <begin position="48"/>
        <end position="74"/>
    </location>
</feature>
<dbReference type="Pfam" id="PF04286">
    <property type="entry name" value="DUF445"/>
    <property type="match status" value="1"/>
</dbReference>
<feature type="transmembrane region" description="Helical" evidence="1">
    <location>
        <begin position="21"/>
        <end position="42"/>
    </location>
</feature>
<keyword evidence="3" id="KW-1185">Reference proteome</keyword>
<name>A0A1T4JVD1_9HYPH</name>
<dbReference type="PANTHER" id="PTHR38442">
    <property type="entry name" value="INNER MEMBRANE PROTEIN-RELATED"/>
    <property type="match status" value="1"/>
</dbReference>
<dbReference type="AlphaFoldDB" id="A0A1T4JVD1"/>
<evidence type="ECO:0000313" key="3">
    <source>
        <dbReference type="Proteomes" id="UP000190092"/>
    </source>
</evidence>
<dbReference type="STRING" id="225324.SAMN02745126_00502"/>
<dbReference type="InterPro" id="IPR007383">
    <property type="entry name" value="DUF445"/>
</dbReference>
<evidence type="ECO:0000256" key="1">
    <source>
        <dbReference type="SAM" id="Phobius"/>
    </source>
</evidence>
<dbReference type="PANTHER" id="PTHR38442:SF1">
    <property type="entry name" value="INNER MEMBRANE PROTEIN"/>
    <property type="match status" value="1"/>
</dbReference>
<dbReference type="RefSeq" id="WP_085932234.1">
    <property type="nucleotide sequence ID" value="NZ_FUWJ01000001.1"/>
</dbReference>
<proteinExistence type="predicted"/>
<reference evidence="3" key="1">
    <citation type="submission" date="2017-02" db="EMBL/GenBank/DDBJ databases">
        <authorList>
            <person name="Varghese N."/>
            <person name="Submissions S."/>
        </authorList>
    </citation>
    <scope>NUCLEOTIDE SEQUENCE [LARGE SCALE GENOMIC DNA]</scope>
    <source>
        <strain evidence="3">ATCC 27094</strain>
    </source>
</reference>
<dbReference type="Proteomes" id="UP000190092">
    <property type="component" value="Unassembled WGS sequence"/>
</dbReference>
<dbReference type="EMBL" id="FUWJ01000001">
    <property type="protein sequence ID" value="SJZ34103.1"/>
    <property type="molecule type" value="Genomic_DNA"/>
</dbReference>
<keyword evidence="1" id="KW-0812">Transmembrane</keyword>
<keyword evidence="1" id="KW-1133">Transmembrane helix</keyword>
<protein>
    <submittedName>
        <fullName evidence="2">Uncharacterized membrane-anchored protein YjiN, DUF445 family</fullName>
    </submittedName>
</protein>
<organism evidence="2 3">
    <name type="scientific">Enhydrobacter aerosaccus</name>
    <dbReference type="NCBI Taxonomy" id="225324"/>
    <lineage>
        <taxon>Bacteria</taxon>
        <taxon>Pseudomonadati</taxon>
        <taxon>Pseudomonadota</taxon>
        <taxon>Alphaproteobacteria</taxon>
        <taxon>Hyphomicrobiales</taxon>
        <taxon>Enhydrobacter</taxon>
    </lineage>
</organism>
<accession>A0A1T4JVD1</accession>
<gene>
    <name evidence="2" type="ORF">SAMN02745126_00502</name>
</gene>
<sequence length="426" mass="47692">MNRSPSQPPSDLDRARDLSRVKWAATLLLVATAALFLVARHFETQHWIWGYVAAFASAATVGGFADWYAVVALFRRPLGLPIPHTAIIPRNHHRIGENLGTFIEQNFLAREAVEKKLGEVDFAAQIADWLNVPEHGASLASFAVRRLPQVLAAIDQSGLRRFFGERVRTEMERLEVAPLAAGLLGTVIEKGRHQRLLEELLGSLDTLLTNEETLEALREKIRKELPALFNFYRADAYLLRKIVASTTAFVEEARTDAEHPLRREFDTFMRGFVEQLRTSADFAERAETFKRDLLARPEVAALADGAWDSLRAFLERDAAAPDSQMRRAFERMLVDIARQLGQNPAIRAEINRGIVRVLGDFVQAQKSGVGRFIADQVKAWDIDVLIGRVELTVGRDLQYIRFNGAMIGGLAGLALHALEQGVNIRL</sequence>
<dbReference type="OrthoDB" id="9769590at2"/>
<keyword evidence="1" id="KW-0472">Membrane</keyword>
<evidence type="ECO:0000313" key="2">
    <source>
        <dbReference type="EMBL" id="SJZ34103.1"/>
    </source>
</evidence>
<dbReference type="GO" id="GO:0005886">
    <property type="term" value="C:plasma membrane"/>
    <property type="evidence" value="ECO:0007669"/>
    <property type="project" value="TreeGrafter"/>
</dbReference>